<evidence type="ECO:0000313" key="1">
    <source>
        <dbReference type="EMBL" id="MCC5464070.1"/>
    </source>
</evidence>
<protein>
    <recommendedName>
        <fullName evidence="3">Rubrerythrin-like domain-containing protein</fullName>
    </recommendedName>
</protein>
<reference evidence="1" key="1">
    <citation type="submission" date="2021-11" db="EMBL/GenBank/DDBJ databases">
        <title>Description of a new species Pelosinus isolated from the bottom sediments of Lake Baikal.</title>
        <authorList>
            <person name="Zakharyuk A."/>
        </authorList>
    </citation>
    <scope>NUCLEOTIDE SEQUENCE</scope>
    <source>
        <strain evidence="1">Bkl1</strain>
    </source>
</reference>
<comment type="caution">
    <text evidence="1">The sequence shown here is derived from an EMBL/GenBank/DDBJ whole genome shotgun (WGS) entry which is preliminary data.</text>
</comment>
<proteinExistence type="predicted"/>
<dbReference type="EMBL" id="JAJHJB010000002">
    <property type="protein sequence ID" value="MCC5464070.1"/>
    <property type="molecule type" value="Genomic_DNA"/>
</dbReference>
<name>A0ABS8HLL6_9FIRM</name>
<gene>
    <name evidence="1" type="ORF">LMF89_01680</name>
</gene>
<accession>A0ABS8HLL6</accession>
<organism evidence="1 2">
    <name type="scientific">Pelosinus baikalensis</name>
    <dbReference type="NCBI Taxonomy" id="2892015"/>
    <lineage>
        <taxon>Bacteria</taxon>
        <taxon>Bacillati</taxon>
        <taxon>Bacillota</taxon>
        <taxon>Negativicutes</taxon>
        <taxon>Selenomonadales</taxon>
        <taxon>Sporomusaceae</taxon>
        <taxon>Pelosinus</taxon>
    </lineage>
</organism>
<evidence type="ECO:0000313" key="2">
    <source>
        <dbReference type="Proteomes" id="UP001165492"/>
    </source>
</evidence>
<evidence type="ECO:0008006" key="3">
    <source>
        <dbReference type="Google" id="ProtNLM"/>
    </source>
</evidence>
<keyword evidence="2" id="KW-1185">Reference proteome</keyword>
<dbReference type="Proteomes" id="UP001165492">
    <property type="component" value="Unassembled WGS sequence"/>
</dbReference>
<sequence>MLNERVDHGESSYKCTRCGGVFGSHDENIVRCPFCDMVCDEVKCRVIESSYEEY</sequence>
<dbReference type="RefSeq" id="WP_007930140.1">
    <property type="nucleotide sequence ID" value="NZ_JAJHJB010000002.1"/>
</dbReference>